<keyword evidence="5" id="KW-0479">Metal-binding</keyword>
<keyword evidence="12" id="KW-0456">Lyase</keyword>
<keyword evidence="9" id="KW-0862">Zinc</keyword>
<keyword evidence="13" id="KW-0511">Multifunctional enzyme</keyword>
<evidence type="ECO:0000259" key="17">
    <source>
        <dbReference type="PROSITE" id="PS51066"/>
    </source>
</evidence>
<dbReference type="GO" id="GO:0034039">
    <property type="term" value="F:8-oxo-7,8-dihydroguanine DNA N-glycosylase activity"/>
    <property type="evidence" value="ECO:0007669"/>
    <property type="project" value="TreeGrafter"/>
</dbReference>
<gene>
    <name evidence="19" type="ORF">A2846_01180</name>
</gene>
<accession>A0A1F5P3C3</accession>
<comment type="cofactor">
    <cofactor evidence="2">
        <name>Zn(2+)</name>
        <dbReference type="ChEBI" id="CHEBI:29105"/>
    </cofactor>
</comment>
<dbReference type="InterPro" id="IPR020629">
    <property type="entry name" value="FPG_Glyclase"/>
</dbReference>
<evidence type="ECO:0000313" key="20">
    <source>
        <dbReference type="Proteomes" id="UP000176339"/>
    </source>
</evidence>
<evidence type="ECO:0000256" key="16">
    <source>
        <dbReference type="PROSITE-ProRule" id="PRU00391"/>
    </source>
</evidence>
<dbReference type="Pfam" id="PF06831">
    <property type="entry name" value="H2TH"/>
    <property type="match status" value="1"/>
</dbReference>
<dbReference type="Proteomes" id="UP000176339">
    <property type="component" value="Unassembled WGS sequence"/>
</dbReference>
<evidence type="ECO:0000313" key="19">
    <source>
        <dbReference type="EMBL" id="OGE84381.1"/>
    </source>
</evidence>
<dbReference type="NCBIfam" id="TIGR00577">
    <property type="entry name" value="fpg"/>
    <property type="match status" value="1"/>
</dbReference>
<dbReference type="InterPro" id="IPR015887">
    <property type="entry name" value="DNA_glyclase_Znf_dom_DNA_BS"/>
</dbReference>
<evidence type="ECO:0000256" key="12">
    <source>
        <dbReference type="ARBA" id="ARBA00023239"/>
    </source>
</evidence>
<evidence type="ECO:0000256" key="11">
    <source>
        <dbReference type="ARBA" id="ARBA00023204"/>
    </source>
</evidence>
<dbReference type="SMART" id="SM00898">
    <property type="entry name" value="Fapy_DNA_glyco"/>
    <property type="match status" value="1"/>
</dbReference>
<comment type="catalytic activity">
    <reaction evidence="15">
        <text>2'-deoxyribonucleotide-(2'-deoxyribose 5'-phosphate)-2'-deoxyribonucleotide-DNA = a 3'-end 2'-deoxyribonucleotide-(2,3-dehydro-2,3-deoxyribose 5'-phosphate)-DNA + a 5'-end 5'-phospho-2'-deoxyribonucleoside-DNA + H(+)</text>
        <dbReference type="Rhea" id="RHEA:66592"/>
        <dbReference type="Rhea" id="RHEA-COMP:13180"/>
        <dbReference type="Rhea" id="RHEA-COMP:16897"/>
        <dbReference type="Rhea" id="RHEA-COMP:17067"/>
        <dbReference type="ChEBI" id="CHEBI:15378"/>
        <dbReference type="ChEBI" id="CHEBI:136412"/>
        <dbReference type="ChEBI" id="CHEBI:157695"/>
        <dbReference type="ChEBI" id="CHEBI:167181"/>
        <dbReference type="EC" id="4.2.99.18"/>
    </reaction>
</comment>
<dbReference type="CDD" id="cd08966">
    <property type="entry name" value="EcFpg-like_N"/>
    <property type="match status" value="1"/>
</dbReference>
<dbReference type="NCBIfam" id="NF002211">
    <property type="entry name" value="PRK01103.1"/>
    <property type="match status" value="1"/>
</dbReference>
<dbReference type="InterPro" id="IPR035937">
    <property type="entry name" value="FPG_N"/>
</dbReference>
<keyword evidence="14" id="KW-0326">Glycosidase</keyword>
<evidence type="ECO:0000256" key="8">
    <source>
        <dbReference type="ARBA" id="ARBA00022801"/>
    </source>
</evidence>
<comment type="catalytic activity">
    <reaction evidence="1">
        <text>Hydrolysis of DNA containing ring-opened 7-methylguanine residues, releasing 2,6-diamino-4-hydroxy-5-(N-methyl)formamidopyrimidine.</text>
        <dbReference type="EC" id="3.2.2.23"/>
    </reaction>
</comment>
<evidence type="ECO:0000256" key="14">
    <source>
        <dbReference type="ARBA" id="ARBA00023295"/>
    </source>
</evidence>
<dbReference type="SMART" id="SM01232">
    <property type="entry name" value="H2TH"/>
    <property type="match status" value="1"/>
</dbReference>
<evidence type="ECO:0000256" key="15">
    <source>
        <dbReference type="ARBA" id="ARBA00044632"/>
    </source>
</evidence>
<feature type="domain" description="Formamidopyrimidine-DNA glycosylase catalytic" evidence="18">
    <location>
        <begin position="2"/>
        <end position="144"/>
    </location>
</feature>
<evidence type="ECO:0000256" key="1">
    <source>
        <dbReference type="ARBA" id="ARBA00001668"/>
    </source>
</evidence>
<evidence type="ECO:0000256" key="13">
    <source>
        <dbReference type="ARBA" id="ARBA00023268"/>
    </source>
</evidence>
<proteinExistence type="inferred from homology"/>
<dbReference type="SUPFAM" id="SSF57716">
    <property type="entry name" value="Glucocorticoid receptor-like (DNA-binding domain)"/>
    <property type="match status" value="1"/>
</dbReference>
<comment type="similarity">
    <text evidence="3">Belongs to the FPG family.</text>
</comment>
<evidence type="ECO:0000259" key="18">
    <source>
        <dbReference type="PROSITE" id="PS51068"/>
    </source>
</evidence>
<reference evidence="19 20" key="1">
    <citation type="journal article" date="2016" name="Nat. Commun.">
        <title>Thousands of microbial genomes shed light on interconnected biogeochemical processes in an aquifer system.</title>
        <authorList>
            <person name="Anantharaman K."/>
            <person name="Brown C.T."/>
            <person name="Hug L.A."/>
            <person name="Sharon I."/>
            <person name="Castelle C.J."/>
            <person name="Probst A.J."/>
            <person name="Thomas B.C."/>
            <person name="Singh A."/>
            <person name="Wilkins M.J."/>
            <person name="Karaoz U."/>
            <person name="Brodie E.L."/>
            <person name="Williams K.H."/>
            <person name="Hubbard S.S."/>
            <person name="Banfield J.F."/>
        </authorList>
    </citation>
    <scope>NUCLEOTIDE SEQUENCE [LARGE SCALE GENOMIC DNA]</scope>
</reference>
<dbReference type="PANTHER" id="PTHR22993">
    <property type="entry name" value="FORMAMIDOPYRIMIDINE-DNA GLYCOSYLASE"/>
    <property type="match status" value="1"/>
</dbReference>
<evidence type="ECO:0000256" key="5">
    <source>
        <dbReference type="ARBA" id="ARBA00022723"/>
    </source>
</evidence>
<evidence type="ECO:0000256" key="7">
    <source>
        <dbReference type="ARBA" id="ARBA00022771"/>
    </source>
</evidence>
<dbReference type="PROSITE" id="PS51068">
    <property type="entry name" value="FPG_CAT"/>
    <property type="match status" value="1"/>
</dbReference>
<organism evidence="19 20">
    <name type="scientific">Candidatus Doudnabacteria bacterium RIFCSPHIGHO2_01_FULL_49_9</name>
    <dbReference type="NCBI Taxonomy" id="1817827"/>
    <lineage>
        <taxon>Bacteria</taxon>
        <taxon>Candidatus Doudnaibacteriota</taxon>
    </lineage>
</organism>
<protein>
    <submittedName>
        <fullName evidence="19">DNA-formamidopyrimidine glycosylase</fullName>
    </submittedName>
</protein>
<evidence type="ECO:0000256" key="6">
    <source>
        <dbReference type="ARBA" id="ARBA00022763"/>
    </source>
</evidence>
<keyword evidence="10" id="KW-0238">DNA-binding</keyword>
<dbReference type="InterPro" id="IPR010663">
    <property type="entry name" value="Znf_FPG/IleRS"/>
</dbReference>
<dbReference type="PANTHER" id="PTHR22993:SF9">
    <property type="entry name" value="FORMAMIDOPYRIMIDINE-DNA GLYCOSYLASE"/>
    <property type="match status" value="1"/>
</dbReference>
<dbReference type="PROSITE" id="PS51066">
    <property type="entry name" value="ZF_FPG_2"/>
    <property type="match status" value="1"/>
</dbReference>
<dbReference type="GO" id="GO:0008270">
    <property type="term" value="F:zinc ion binding"/>
    <property type="evidence" value="ECO:0007669"/>
    <property type="project" value="UniProtKB-KW"/>
</dbReference>
<sequence>MPEFPEVETIRKGLERTIVGKKISDVKVRLPKIVSMGPRTVSNIRNAHPAKTKLFRKLLLGQKILSVKRRAKMLMIDVTGPLTILVHLKMTGQLIFAKKGERKIIKILNLPNARREVLPHKHTHVIFRFSNGSRLYYNDMRQFGYLRLVTDKELPAVRELVEYGPEHGDLTLNYLLAKAKSRPKLAIKLFLMDPRIVAGIGNIYSDEILYWAKIRPARKLRSLSRGNMAAIFRAIPKVLRAALQAQGSSVGDFFKVDGTEGRYGRVHMVYGRYGERCRKCGSVILSVKLGGRTGSYCPLCQK</sequence>
<dbReference type="Gene3D" id="1.10.8.50">
    <property type="match status" value="1"/>
</dbReference>
<dbReference type="GO" id="GO:0140078">
    <property type="term" value="F:class I DNA-(apurinic or apyrimidinic site) endonuclease activity"/>
    <property type="evidence" value="ECO:0007669"/>
    <property type="project" value="UniProtKB-EC"/>
</dbReference>
<dbReference type="EMBL" id="MFEN01000014">
    <property type="protein sequence ID" value="OGE84381.1"/>
    <property type="molecule type" value="Genomic_DNA"/>
</dbReference>
<dbReference type="SUPFAM" id="SSF81624">
    <property type="entry name" value="N-terminal domain of MutM-like DNA repair proteins"/>
    <property type="match status" value="1"/>
</dbReference>
<name>A0A1F5P3C3_9BACT</name>
<dbReference type="InterPro" id="IPR000214">
    <property type="entry name" value="Znf_DNA_glyclase/AP_lyase"/>
</dbReference>
<evidence type="ECO:0000256" key="3">
    <source>
        <dbReference type="ARBA" id="ARBA00009409"/>
    </source>
</evidence>
<dbReference type="InterPro" id="IPR015886">
    <property type="entry name" value="H2TH_FPG"/>
</dbReference>
<dbReference type="GO" id="GO:0006284">
    <property type="term" value="P:base-excision repair"/>
    <property type="evidence" value="ECO:0007669"/>
    <property type="project" value="InterPro"/>
</dbReference>
<dbReference type="InterPro" id="IPR010979">
    <property type="entry name" value="Ribosomal_uS13-like_H2TH"/>
</dbReference>
<keyword evidence="11" id="KW-0234">DNA repair</keyword>
<keyword evidence="6" id="KW-0227">DNA damage</keyword>
<dbReference type="InterPro" id="IPR012319">
    <property type="entry name" value="FPG_cat"/>
</dbReference>
<dbReference type="SUPFAM" id="SSF46946">
    <property type="entry name" value="S13-like H2TH domain"/>
    <property type="match status" value="1"/>
</dbReference>
<comment type="subunit">
    <text evidence="4">Monomer.</text>
</comment>
<dbReference type="FunFam" id="1.10.8.50:FF:000003">
    <property type="entry name" value="Formamidopyrimidine-DNA glycosylase"/>
    <property type="match status" value="1"/>
</dbReference>
<dbReference type="PROSITE" id="PS01242">
    <property type="entry name" value="ZF_FPG_1"/>
    <property type="match status" value="1"/>
</dbReference>
<dbReference type="Pfam" id="PF06827">
    <property type="entry name" value="zf-FPG_IleRS"/>
    <property type="match status" value="1"/>
</dbReference>
<evidence type="ECO:0000256" key="4">
    <source>
        <dbReference type="ARBA" id="ARBA00011245"/>
    </source>
</evidence>
<keyword evidence="8" id="KW-0378">Hydrolase</keyword>
<evidence type="ECO:0000256" key="9">
    <source>
        <dbReference type="ARBA" id="ARBA00022833"/>
    </source>
</evidence>
<evidence type="ECO:0000256" key="10">
    <source>
        <dbReference type="ARBA" id="ARBA00023125"/>
    </source>
</evidence>
<keyword evidence="7 16" id="KW-0863">Zinc-finger</keyword>
<comment type="caution">
    <text evidence="19">The sequence shown here is derived from an EMBL/GenBank/DDBJ whole genome shotgun (WGS) entry which is preliminary data.</text>
</comment>
<feature type="domain" description="FPG-type" evidence="17">
    <location>
        <begin position="268"/>
        <end position="302"/>
    </location>
</feature>
<evidence type="ECO:0000256" key="2">
    <source>
        <dbReference type="ARBA" id="ARBA00001947"/>
    </source>
</evidence>
<dbReference type="GO" id="GO:0003684">
    <property type="term" value="F:damaged DNA binding"/>
    <property type="evidence" value="ECO:0007669"/>
    <property type="project" value="InterPro"/>
</dbReference>
<dbReference type="Gene3D" id="3.20.190.10">
    <property type="entry name" value="MutM-like, N-terminal"/>
    <property type="match status" value="1"/>
</dbReference>
<dbReference type="AlphaFoldDB" id="A0A1F5P3C3"/>
<dbReference type="Pfam" id="PF01149">
    <property type="entry name" value="Fapy_DNA_glyco"/>
    <property type="match status" value="1"/>
</dbReference>